<proteinExistence type="predicted"/>
<dbReference type="InterPro" id="IPR004358">
    <property type="entry name" value="Sig_transdc_His_kin-like_C"/>
</dbReference>
<dbReference type="SUPFAM" id="SSF47384">
    <property type="entry name" value="Homodimeric domain of signal transducing histidine kinase"/>
    <property type="match status" value="1"/>
</dbReference>
<evidence type="ECO:0000256" key="2">
    <source>
        <dbReference type="ARBA" id="ARBA00012438"/>
    </source>
</evidence>
<dbReference type="SMART" id="SM00388">
    <property type="entry name" value="HisKA"/>
    <property type="match status" value="1"/>
</dbReference>
<dbReference type="PROSITE" id="PS50110">
    <property type="entry name" value="RESPONSE_REGULATORY"/>
    <property type="match status" value="1"/>
</dbReference>
<dbReference type="InterPro" id="IPR003594">
    <property type="entry name" value="HATPase_dom"/>
</dbReference>
<dbReference type="InterPro" id="IPR003661">
    <property type="entry name" value="HisK_dim/P_dom"/>
</dbReference>
<evidence type="ECO:0000256" key="1">
    <source>
        <dbReference type="ARBA" id="ARBA00000085"/>
    </source>
</evidence>
<dbReference type="PROSITE" id="PS50113">
    <property type="entry name" value="PAC"/>
    <property type="match status" value="1"/>
</dbReference>
<dbReference type="GO" id="GO:0000155">
    <property type="term" value="F:phosphorelay sensor kinase activity"/>
    <property type="evidence" value="ECO:0007669"/>
    <property type="project" value="InterPro"/>
</dbReference>
<evidence type="ECO:0000313" key="9">
    <source>
        <dbReference type="EMBL" id="MCF2514623.1"/>
    </source>
</evidence>
<evidence type="ECO:0000259" key="7">
    <source>
        <dbReference type="PROSITE" id="PS50110"/>
    </source>
</evidence>
<dbReference type="CDD" id="cd00130">
    <property type="entry name" value="PAS"/>
    <property type="match status" value="1"/>
</dbReference>
<keyword evidence="9" id="KW-0547">Nucleotide-binding</keyword>
<name>A0A9X1QMH0_9SPHN</name>
<protein>
    <recommendedName>
        <fullName evidence="2">histidine kinase</fullName>
        <ecNumber evidence="2">2.7.13.3</ecNumber>
    </recommendedName>
</protein>
<dbReference type="Pfam" id="PF00072">
    <property type="entry name" value="Response_reg"/>
    <property type="match status" value="1"/>
</dbReference>
<keyword evidence="9" id="KW-0067">ATP-binding</keyword>
<feature type="modified residue" description="4-aspartylphosphate" evidence="4">
    <location>
        <position position="604"/>
    </location>
</feature>
<sequence length="686" mass="74982">MRKPRPERALILAPIGRDSEIAAGVLLEAGIRSVSCDCIETLVAELESGAGFVLVTEEAFLGSDLRGLSAWINSQPEWSDMPFVLLTHRGGGLERNPDAGRFLNTLGNVTFLERPFHPTTLVSLGQSALRARRRQYDARARLEELQESEDHFRHTVELNPQVAWTAAPDGEVDQMSPRWFEWTGRTGIGTDVNFAIHPDDVGPVMAAWSHSCATGTPYDVEARVRMKDGGWHWMHSRAMPRRDGSRSIIKWYGTTDDIHERKAIEEDLRQSRVDLQRANETLEARVDQRTREREAALAKLHEAQKLETLGQLTGGVAHDFNNLLTPVIGNLDLLRRRLPAGDKSHRLIDGALQAASRAGTLVQRLLAFARRQDLQPRAVEIGVLLDGMTDLLQRSIGPTVKVRFDSQPGLPPARVDPNQLELAILNLAINARDAMPSGGTLWIEALSETVGTDDRLPPGDYVCITVRDTGTGMSPETLARAIEPFFSTKGVGQGTGLGLSMVHGLAAQLGGMLDIKSEPDEGTAAAIWLPVSTDTPATEVGDEATVTLAREAATILLVDDEDMVRTGTAEMLTDLGYEVVQASSGAEALRMLRSGVEVELLISDFLMPGMNGVALIEHATALAKDMKVLLVTGYSTIAEGPGAQFPRLGKPYGQAELSRWIADLLNQQDGGEVLPFERPKRQKKRD</sequence>
<dbReference type="GO" id="GO:0005524">
    <property type="term" value="F:ATP binding"/>
    <property type="evidence" value="ECO:0007669"/>
    <property type="project" value="UniProtKB-KW"/>
</dbReference>
<dbReference type="InterPro" id="IPR011006">
    <property type="entry name" value="CheY-like_superfamily"/>
</dbReference>
<dbReference type="PANTHER" id="PTHR43065:SF42">
    <property type="entry name" value="TWO-COMPONENT SENSOR PPRA"/>
    <property type="match status" value="1"/>
</dbReference>
<dbReference type="InterPro" id="IPR000700">
    <property type="entry name" value="PAS-assoc_C"/>
</dbReference>
<dbReference type="Gene3D" id="3.40.50.2300">
    <property type="match status" value="1"/>
</dbReference>
<dbReference type="Gene3D" id="3.30.450.20">
    <property type="entry name" value="PAS domain"/>
    <property type="match status" value="1"/>
</dbReference>
<dbReference type="SMART" id="SM00387">
    <property type="entry name" value="HATPase_c"/>
    <property type="match status" value="1"/>
</dbReference>
<gene>
    <name evidence="9" type="ORF">LVY65_06025</name>
</gene>
<dbReference type="Pfam" id="PF02518">
    <property type="entry name" value="HATPase_c"/>
    <property type="match status" value="1"/>
</dbReference>
<dbReference type="PANTHER" id="PTHR43065">
    <property type="entry name" value="SENSOR HISTIDINE KINASE"/>
    <property type="match status" value="1"/>
</dbReference>
<dbReference type="EMBL" id="JAKFGM010000001">
    <property type="protein sequence ID" value="MCF2514623.1"/>
    <property type="molecule type" value="Genomic_DNA"/>
</dbReference>
<dbReference type="NCBIfam" id="TIGR00229">
    <property type="entry name" value="sensory_box"/>
    <property type="match status" value="1"/>
</dbReference>
<dbReference type="Gene3D" id="1.10.287.130">
    <property type="match status" value="1"/>
</dbReference>
<accession>A0A9X1QMH0</accession>
<evidence type="ECO:0000256" key="3">
    <source>
        <dbReference type="ARBA" id="ARBA00022553"/>
    </source>
</evidence>
<comment type="caution">
    <text evidence="9">The sequence shown here is derived from an EMBL/GenBank/DDBJ whole genome shotgun (WGS) entry which is preliminary data.</text>
</comment>
<reference evidence="9" key="1">
    <citation type="submission" date="2022-01" db="EMBL/GenBank/DDBJ databases">
        <authorList>
            <person name="Jo J.-H."/>
            <person name="Im W.-T."/>
        </authorList>
    </citation>
    <scope>NUCLEOTIDE SEQUENCE</scope>
    <source>
        <strain evidence="9">G124</strain>
    </source>
</reference>
<dbReference type="FunFam" id="3.30.450.20:FF:000099">
    <property type="entry name" value="Sensory box sensor histidine kinase"/>
    <property type="match status" value="1"/>
</dbReference>
<dbReference type="Gene3D" id="3.30.565.10">
    <property type="entry name" value="Histidine kinase-like ATPase, C-terminal domain"/>
    <property type="match status" value="1"/>
</dbReference>
<dbReference type="InterPro" id="IPR036890">
    <property type="entry name" value="HATPase_C_sf"/>
</dbReference>
<dbReference type="InterPro" id="IPR000014">
    <property type="entry name" value="PAS"/>
</dbReference>
<dbReference type="PRINTS" id="PR00344">
    <property type="entry name" value="BCTRLSENSOR"/>
</dbReference>
<feature type="domain" description="Histidine kinase" evidence="6">
    <location>
        <begin position="315"/>
        <end position="533"/>
    </location>
</feature>
<dbReference type="Proteomes" id="UP001139410">
    <property type="component" value="Unassembled WGS sequence"/>
</dbReference>
<keyword evidence="3 4" id="KW-0597">Phosphoprotein</keyword>
<dbReference type="PROSITE" id="PS50109">
    <property type="entry name" value="HIS_KIN"/>
    <property type="match status" value="1"/>
</dbReference>
<dbReference type="EC" id="2.7.13.3" evidence="2"/>
<keyword evidence="5" id="KW-0175">Coiled coil</keyword>
<organism evidence="9 10">
    <name type="scientific">Sphingomonas cremea</name>
    <dbReference type="NCBI Taxonomy" id="2904799"/>
    <lineage>
        <taxon>Bacteria</taxon>
        <taxon>Pseudomonadati</taxon>
        <taxon>Pseudomonadota</taxon>
        <taxon>Alphaproteobacteria</taxon>
        <taxon>Sphingomonadales</taxon>
        <taxon>Sphingomonadaceae</taxon>
        <taxon>Sphingomonas</taxon>
    </lineage>
</organism>
<dbReference type="AlphaFoldDB" id="A0A9X1QMH0"/>
<evidence type="ECO:0000256" key="5">
    <source>
        <dbReference type="SAM" id="Coils"/>
    </source>
</evidence>
<dbReference type="SUPFAM" id="SSF55785">
    <property type="entry name" value="PYP-like sensor domain (PAS domain)"/>
    <property type="match status" value="1"/>
</dbReference>
<keyword evidence="10" id="KW-1185">Reference proteome</keyword>
<evidence type="ECO:0000259" key="6">
    <source>
        <dbReference type="PROSITE" id="PS50109"/>
    </source>
</evidence>
<comment type="catalytic activity">
    <reaction evidence="1">
        <text>ATP + protein L-histidine = ADP + protein N-phospho-L-histidine.</text>
        <dbReference type="EC" id="2.7.13.3"/>
    </reaction>
</comment>
<dbReference type="InterPro" id="IPR013655">
    <property type="entry name" value="PAS_fold_3"/>
</dbReference>
<dbReference type="InterPro" id="IPR035965">
    <property type="entry name" value="PAS-like_dom_sf"/>
</dbReference>
<evidence type="ECO:0000256" key="4">
    <source>
        <dbReference type="PROSITE-ProRule" id="PRU00169"/>
    </source>
</evidence>
<dbReference type="InterPro" id="IPR036097">
    <property type="entry name" value="HisK_dim/P_sf"/>
</dbReference>
<feature type="coiled-coil region" evidence="5">
    <location>
        <begin position="261"/>
        <end position="299"/>
    </location>
</feature>
<dbReference type="RefSeq" id="WP_235067079.1">
    <property type="nucleotide sequence ID" value="NZ_JAKFGM010000001.1"/>
</dbReference>
<evidence type="ECO:0000313" key="10">
    <source>
        <dbReference type="Proteomes" id="UP001139410"/>
    </source>
</evidence>
<dbReference type="Pfam" id="PF00512">
    <property type="entry name" value="HisKA"/>
    <property type="match status" value="1"/>
</dbReference>
<feature type="domain" description="Response regulatory" evidence="7">
    <location>
        <begin position="554"/>
        <end position="665"/>
    </location>
</feature>
<dbReference type="Pfam" id="PF08447">
    <property type="entry name" value="PAS_3"/>
    <property type="match status" value="1"/>
</dbReference>
<dbReference type="SUPFAM" id="SSF52172">
    <property type="entry name" value="CheY-like"/>
    <property type="match status" value="1"/>
</dbReference>
<dbReference type="SMART" id="SM00086">
    <property type="entry name" value="PAC"/>
    <property type="match status" value="1"/>
</dbReference>
<feature type="domain" description="PAC" evidence="8">
    <location>
        <begin position="218"/>
        <end position="270"/>
    </location>
</feature>
<dbReference type="SUPFAM" id="SSF55874">
    <property type="entry name" value="ATPase domain of HSP90 chaperone/DNA topoisomerase II/histidine kinase"/>
    <property type="match status" value="1"/>
</dbReference>
<dbReference type="InterPro" id="IPR001610">
    <property type="entry name" value="PAC"/>
</dbReference>
<dbReference type="InterPro" id="IPR001789">
    <property type="entry name" value="Sig_transdc_resp-reg_receiver"/>
</dbReference>
<dbReference type="InterPro" id="IPR005467">
    <property type="entry name" value="His_kinase_dom"/>
</dbReference>
<dbReference type="SMART" id="SM00448">
    <property type="entry name" value="REC"/>
    <property type="match status" value="1"/>
</dbReference>
<evidence type="ECO:0000259" key="8">
    <source>
        <dbReference type="PROSITE" id="PS50113"/>
    </source>
</evidence>